<evidence type="ECO:0000256" key="3">
    <source>
        <dbReference type="ARBA" id="ARBA00022989"/>
    </source>
</evidence>
<evidence type="ECO:0000256" key="1">
    <source>
        <dbReference type="ARBA" id="ARBA00004141"/>
    </source>
</evidence>
<keyword evidence="4" id="KW-0472">Membrane</keyword>
<dbReference type="GeneID" id="59350678"/>
<evidence type="ECO:0008006" key="7">
    <source>
        <dbReference type="Google" id="ProtNLM"/>
    </source>
</evidence>
<organism evidence="5 6">
    <name type="scientific">Mycena indigotica</name>
    <dbReference type="NCBI Taxonomy" id="2126181"/>
    <lineage>
        <taxon>Eukaryota</taxon>
        <taxon>Fungi</taxon>
        <taxon>Dikarya</taxon>
        <taxon>Basidiomycota</taxon>
        <taxon>Agaricomycotina</taxon>
        <taxon>Agaricomycetes</taxon>
        <taxon>Agaricomycetidae</taxon>
        <taxon>Agaricales</taxon>
        <taxon>Marasmiineae</taxon>
        <taxon>Mycenaceae</taxon>
        <taxon>Mycena</taxon>
    </lineage>
</organism>
<keyword evidence="3" id="KW-1133">Transmembrane helix</keyword>
<dbReference type="EMBL" id="JACAZF010000011">
    <property type="protein sequence ID" value="KAF7292660.1"/>
    <property type="molecule type" value="Genomic_DNA"/>
</dbReference>
<evidence type="ECO:0000313" key="6">
    <source>
        <dbReference type="Proteomes" id="UP000636479"/>
    </source>
</evidence>
<keyword evidence="2" id="KW-0812">Transmembrane</keyword>
<evidence type="ECO:0000256" key="4">
    <source>
        <dbReference type="ARBA" id="ARBA00023136"/>
    </source>
</evidence>
<evidence type="ECO:0000256" key="2">
    <source>
        <dbReference type="ARBA" id="ARBA00022692"/>
    </source>
</evidence>
<dbReference type="RefSeq" id="XP_037215088.1">
    <property type="nucleotide sequence ID" value="XM_037368162.1"/>
</dbReference>
<dbReference type="GO" id="GO:0016020">
    <property type="term" value="C:membrane"/>
    <property type="evidence" value="ECO:0007669"/>
    <property type="project" value="UniProtKB-SubCell"/>
</dbReference>
<comment type="caution">
    <text evidence="5">The sequence shown here is derived from an EMBL/GenBank/DDBJ whole genome shotgun (WGS) entry which is preliminary data.</text>
</comment>
<name>A0A8H6S7C0_9AGAR</name>
<gene>
    <name evidence="5" type="ORF">MIND_01164200</name>
</gene>
<dbReference type="AlphaFoldDB" id="A0A8H6S7C0"/>
<accession>A0A8H6S7C0</accession>
<comment type="subcellular location">
    <subcellularLocation>
        <location evidence="1">Membrane</location>
        <topology evidence="1">Multi-pass membrane protein</topology>
    </subcellularLocation>
</comment>
<protein>
    <recommendedName>
        <fullName evidence="7">RING-CH-type domain-containing protein</fullName>
    </recommendedName>
</protein>
<keyword evidence="6" id="KW-1185">Reference proteome</keyword>
<dbReference type="Gene3D" id="3.30.40.10">
    <property type="entry name" value="Zinc/RING finger domain, C3HC4 (zinc finger)"/>
    <property type="match status" value="1"/>
</dbReference>
<reference evidence="5" key="1">
    <citation type="submission" date="2020-05" db="EMBL/GenBank/DDBJ databases">
        <title>Mycena genomes resolve the evolution of fungal bioluminescence.</title>
        <authorList>
            <person name="Tsai I.J."/>
        </authorList>
    </citation>
    <scope>NUCLEOTIDE SEQUENCE</scope>
    <source>
        <strain evidence="5">171206Taipei</strain>
    </source>
</reference>
<dbReference type="OrthoDB" id="5817083at2759"/>
<dbReference type="PANTHER" id="PTHR46283">
    <property type="entry name" value="E3 UBIQUITIN-PROTEIN LIGASE MARCH5"/>
    <property type="match status" value="1"/>
</dbReference>
<dbReference type="Proteomes" id="UP000636479">
    <property type="component" value="Unassembled WGS sequence"/>
</dbReference>
<dbReference type="InterPro" id="IPR013083">
    <property type="entry name" value="Znf_RING/FYVE/PHD"/>
</dbReference>
<proteinExistence type="predicted"/>
<evidence type="ECO:0000313" key="5">
    <source>
        <dbReference type="EMBL" id="KAF7292660.1"/>
    </source>
</evidence>
<sequence length="444" mass="48703">MSTPRVPTIDDIRLKRCFICLEETVAKDPWVHPCPTCAPLAHESCLIRWTASLPVSPRPRTQNQTIFDLLTLRCPRCLRPYELAEPLTARVHTAVILLNTIYRTLGTLVDTFGAAEPGYGVVRNGGLRTGVFEVLSWGAPIPPDDTQYDFRPPSLTLHHSPDTAIPSLVAWNSLEMGFAAVWGTASPALRYYADRNWGETNGIAFFDPNTNLDDCLEFPFSSSTETSAMAADSPFSLDCSSHPSYNPSIIRSERVWKAISSDVHPRCCLDGTLPSERGRAAAGAANDANNDQAVIALQDDDQDPLLLATRIIHKDQKSLTHDVVHAISALVLPRAIGAVLRRSWLGAAPRANGHAKEETSATVVLKTFAGLFLGGVGVWAEDEPVWWQTSVGWGIYVIAKDALALTRMYFQTAEVRSRAIKSRDFAGVDVRELDLVEGWEQDGA</sequence>